<evidence type="ECO:0000313" key="2">
    <source>
        <dbReference type="Proteomes" id="UP000831684"/>
    </source>
</evidence>
<dbReference type="EMBL" id="CP083244">
    <property type="protein sequence ID" value="UOK73969.1"/>
    <property type="molecule type" value="Genomic_DNA"/>
</dbReference>
<proteinExistence type="predicted"/>
<gene>
    <name evidence="1" type="ORF">K9D25_24825</name>
</gene>
<dbReference type="Proteomes" id="UP000831684">
    <property type="component" value="Plasmid pE"/>
</dbReference>
<reference evidence="1" key="1">
    <citation type="submission" date="2021-09" db="EMBL/GenBank/DDBJ databases">
        <title>Network and meta-omics reveal the key degrader and cooperation patterns in an efficient 1,4-dioxane-degrading microbial community.</title>
        <authorList>
            <person name="Dai C."/>
        </authorList>
    </citation>
    <scope>NUCLEOTIDE SEQUENCE</scope>
    <source>
        <strain evidence="1">ZM13</strain>
        <plasmid evidence="1">pE</plasmid>
    </source>
</reference>
<evidence type="ECO:0000313" key="1">
    <source>
        <dbReference type="EMBL" id="UOK73969.1"/>
    </source>
</evidence>
<dbReference type="InterPro" id="IPR018777">
    <property type="entry name" value="Replication_initiator_prot_A"/>
</dbReference>
<sequence>MKAPRLPLMPRGQFAELTLHEKNAYLQKLADDFAAQHDREQVALDKDALSRLRRYYSRRVWADLRLEDLGGGPLNRTLRNLGEHIRAEHIGEDITAALLQETTPKRVMRAAPQDDAQLMFFVPTIYDAPLKDDVNLMDVAPFSLSKRANRGVIKYELKDSLITIEGGAESGLATVFDYDIFLNMVSYLAEEVQQFRRDESKGLRPSLPPKVYRPSAAHILKFCRRSDGGKSYEDLEAALDRLSNTTIKVVNLSGGKRRAVDSRPLIGGYSVVSRTGANKIDLVEITIPDWVYKSVVTTEKRIPLLTLHQDYFLISSGIGRFIYRLARKAAGRDEAQYSIRELHKRSGSTQELRKFAYDLREFVNRTQAFPMPDYDLSLVEGKDDQKLHMRRRGDDDLKASTGLLAETGDA</sequence>
<dbReference type="RefSeq" id="WP_244451536.1">
    <property type="nucleotide sequence ID" value="NZ_CP083244.1"/>
</dbReference>
<protein>
    <submittedName>
        <fullName evidence="1">Replication initiator protein A</fullName>
    </submittedName>
</protein>
<name>A0A9E7AB30_9HYPH</name>
<organism evidence="1 2">
    <name type="scientific">Ancylobacter polymorphus</name>
    <dbReference type="NCBI Taxonomy" id="223390"/>
    <lineage>
        <taxon>Bacteria</taxon>
        <taxon>Pseudomonadati</taxon>
        <taxon>Pseudomonadota</taxon>
        <taxon>Alphaproteobacteria</taxon>
        <taxon>Hyphomicrobiales</taxon>
        <taxon>Xanthobacteraceae</taxon>
        <taxon>Ancylobacter</taxon>
    </lineage>
</organism>
<dbReference type="KEGG" id="apol:K9D25_24825"/>
<accession>A0A9E7AB30</accession>
<keyword evidence="1" id="KW-0614">Plasmid</keyword>
<dbReference type="Pfam" id="PF10134">
    <property type="entry name" value="RPA"/>
    <property type="match status" value="1"/>
</dbReference>
<dbReference type="AlphaFoldDB" id="A0A9E7AB30"/>
<geneLocation type="plasmid" evidence="1 2">
    <name>pE</name>
</geneLocation>